<dbReference type="NCBIfam" id="TIGR00305">
    <property type="entry name" value="putative toxin-antitoxin system toxin component, PIN family"/>
    <property type="match status" value="1"/>
</dbReference>
<organism evidence="2 3">
    <name type="scientific">Thiorhodococcus minor</name>
    <dbReference type="NCBI Taxonomy" id="57489"/>
    <lineage>
        <taxon>Bacteria</taxon>
        <taxon>Pseudomonadati</taxon>
        <taxon>Pseudomonadota</taxon>
        <taxon>Gammaproteobacteria</taxon>
        <taxon>Chromatiales</taxon>
        <taxon>Chromatiaceae</taxon>
        <taxon>Thiorhodococcus</taxon>
    </lineage>
</organism>
<dbReference type="SMART" id="SM00670">
    <property type="entry name" value="PINc"/>
    <property type="match status" value="1"/>
</dbReference>
<gene>
    <name evidence="2" type="ORF">G3446_17130</name>
</gene>
<protein>
    <submittedName>
        <fullName evidence="2">Putative toxin-antitoxin system toxin component, PIN family</fullName>
    </submittedName>
</protein>
<evidence type="ECO:0000313" key="3">
    <source>
        <dbReference type="Proteomes" id="UP000483379"/>
    </source>
</evidence>
<sequence length="141" mass="15373">MRLVLDTNVVFSALLWRGTPYRLLNVIAQQPRVQLCSSTALLEELADVLTRRSAAERLARIGRTAREVLADYVEVIELVEPISVPRVVVGDIDDDQVIAAAVAAQADLIVSGDRKHLLPLGSHQDIEIIDSAEALRRIAGG</sequence>
<name>A0A6M0K1E8_9GAMM</name>
<evidence type="ECO:0000313" key="2">
    <source>
        <dbReference type="EMBL" id="NEV63592.1"/>
    </source>
</evidence>
<dbReference type="SUPFAM" id="SSF88723">
    <property type="entry name" value="PIN domain-like"/>
    <property type="match status" value="1"/>
</dbReference>
<dbReference type="Proteomes" id="UP000483379">
    <property type="component" value="Unassembled WGS sequence"/>
</dbReference>
<dbReference type="PANTHER" id="PTHR34610">
    <property type="entry name" value="SSL7007 PROTEIN"/>
    <property type="match status" value="1"/>
</dbReference>
<dbReference type="InterPro" id="IPR029060">
    <property type="entry name" value="PIN-like_dom_sf"/>
</dbReference>
<comment type="caution">
    <text evidence="2">The sequence shown here is derived from an EMBL/GenBank/DDBJ whole genome shotgun (WGS) entry which is preliminary data.</text>
</comment>
<dbReference type="EMBL" id="JAAIJQ010000056">
    <property type="protein sequence ID" value="NEV63592.1"/>
    <property type="molecule type" value="Genomic_DNA"/>
</dbReference>
<proteinExistence type="predicted"/>
<reference evidence="2 3" key="1">
    <citation type="submission" date="2020-02" db="EMBL/GenBank/DDBJ databases">
        <title>Genome sequences of Thiorhodococcus mannitoliphagus and Thiorhodococcus minor, purple sulfur photosynthetic bacteria in the gammaproteobacterial family, Chromatiaceae.</title>
        <authorList>
            <person name="Aviles F.A."/>
            <person name="Meyer T.E."/>
            <person name="Kyndt J.A."/>
        </authorList>
    </citation>
    <scope>NUCLEOTIDE SEQUENCE [LARGE SCALE GENOMIC DNA]</scope>
    <source>
        <strain evidence="2 3">DSM 11518</strain>
    </source>
</reference>
<dbReference type="Pfam" id="PF13470">
    <property type="entry name" value="PIN_3"/>
    <property type="match status" value="1"/>
</dbReference>
<evidence type="ECO:0000259" key="1">
    <source>
        <dbReference type="SMART" id="SM00670"/>
    </source>
</evidence>
<feature type="domain" description="PIN" evidence="1">
    <location>
        <begin position="1"/>
        <end position="118"/>
    </location>
</feature>
<dbReference type="AlphaFoldDB" id="A0A6M0K1E8"/>
<keyword evidence="3" id="KW-1185">Reference proteome</keyword>
<dbReference type="InterPro" id="IPR002850">
    <property type="entry name" value="PIN_toxin-like"/>
</dbReference>
<dbReference type="InterPro" id="IPR002716">
    <property type="entry name" value="PIN_dom"/>
</dbReference>
<dbReference type="PANTHER" id="PTHR34610:SF3">
    <property type="entry name" value="SSL7007 PROTEIN"/>
    <property type="match status" value="1"/>
</dbReference>
<accession>A0A6M0K1E8</accession>
<dbReference type="RefSeq" id="WP_164454056.1">
    <property type="nucleotide sequence ID" value="NZ_JAAIJQ010000056.1"/>
</dbReference>